<proteinExistence type="predicted"/>
<comment type="caution">
    <text evidence="1">The sequence shown here is derived from an EMBL/GenBank/DDBJ whole genome shotgun (WGS) entry which is preliminary data.</text>
</comment>
<keyword evidence="2" id="KW-1185">Reference proteome</keyword>
<feature type="non-terminal residue" evidence="1">
    <location>
        <position position="1"/>
    </location>
</feature>
<evidence type="ECO:0000313" key="2">
    <source>
        <dbReference type="Proteomes" id="UP001519460"/>
    </source>
</evidence>
<sequence>FIPIRRTISEGERKLSNSPTVPSTQSKLHRAAADRWCESRNPISIDEVLVDGLLTSLLFASPSDPVTRPLVFGFSSRAHNLWRDFRSGPVRPLLLVHHKMSKLGDGPQAGTQPNELGTRGLKIRLFLVL</sequence>
<gene>
    <name evidence="1" type="ORF">BaRGS_00016438</name>
</gene>
<reference evidence="1 2" key="1">
    <citation type="journal article" date="2023" name="Sci. Data">
        <title>Genome assembly of the Korean intertidal mud-creeper Batillaria attramentaria.</title>
        <authorList>
            <person name="Patra A.K."/>
            <person name="Ho P.T."/>
            <person name="Jun S."/>
            <person name="Lee S.J."/>
            <person name="Kim Y."/>
            <person name="Won Y.J."/>
        </authorList>
    </citation>
    <scope>NUCLEOTIDE SEQUENCE [LARGE SCALE GENOMIC DNA]</scope>
    <source>
        <strain evidence="1">Wonlab-2016</strain>
    </source>
</reference>
<organism evidence="1 2">
    <name type="scientific">Batillaria attramentaria</name>
    <dbReference type="NCBI Taxonomy" id="370345"/>
    <lineage>
        <taxon>Eukaryota</taxon>
        <taxon>Metazoa</taxon>
        <taxon>Spiralia</taxon>
        <taxon>Lophotrochozoa</taxon>
        <taxon>Mollusca</taxon>
        <taxon>Gastropoda</taxon>
        <taxon>Caenogastropoda</taxon>
        <taxon>Sorbeoconcha</taxon>
        <taxon>Cerithioidea</taxon>
        <taxon>Batillariidae</taxon>
        <taxon>Batillaria</taxon>
    </lineage>
</organism>
<feature type="non-terminal residue" evidence="1">
    <location>
        <position position="129"/>
    </location>
</feature>
<dbReference type="EMBL" id="JACVVK020000104">
    <property type="protein sequence ID" value="KAK7492341.1"/>
    <property type="molecule type" value="Genomic_DNA"/>
</dbReference>
<dbReference type="AlphaFoldDB" id="A0ABD0KYN5"/>
<evidence type="ECO:0000313" key="1">
    <source>
        <dbReference type="EMBL" id="KAK7492341.1"/>
    </source>
</evidence>
<name>A0ABD0KYN5_9CAEN</name>
<protein>
    <submittedName>
        <fullName evidence="1">Uncharacterized protein</fullName>
    </submittedName>
</protein>
<dbReference type="Proteomes" id="UP001519460">
    <property type="component" value="Unassembled WGS sequence"/>
</dbReference>
<accession>A0ABD0KYN5</accession>